<dbReference type="AlphaFoldDB" id="A0AAW0FLC5"/>
<organism evidence="1 2">
    <name type="scientific">Cerrena zonata</name>
    <dbReference type="NCBI Taxonomy" id="2478898"/>
    <lineage>
        <taxon>Eukaryota</taxon>
        <taxon>Fungi</taxon>
        <taxon>Dikarya</taxon>
        <taxon>Basidiomycota</taxon>
        <taxon>Agaricomycotina</taxon>
        <taxon>Agaricomycetes</taxon>
        <taxon>Polyporales</taxon>
        <taxon>Cerrenaceae</taxon>
        <taxon>Cerrena</taxon>
    </lineage>
</organism>
<name>A0AAW0FLC5_9APHY</name>
<gene>
    <name evidence="1" type="ORF">QCA50_015283</name>
</gene>
<evidence type="ECO:0000313" key="1">
    <source>
        <dbReference type="EMBL" id="KAK7681551.1"/>
    </source>
</evidence>
<proteinExistence type="predicted"/>
<comment type="caution">
    <text evidence="1">The sequence shown here is derived from an EMBL/GenBank/DDBJ whole genome shotgun (WGS) entry which is preliminary data.</text>
</comment>
<sequence>MSDKILELVPLTNLSKLKRLTYKASLDMNRWREIDNILMREKFKSLQKVEVWPKVNLQYLSELNTKGVLVAYQNHSF</sequence>
<reference evidence="1 2" key="1">
    <citation type="submission" date="2022-09" db="EMBL/GenBank/DDBJ databases">
        <authorList>
            <person name="Palmer J.M."/>
        </authorList>
    </citation>
    <scope>NUCLEOTIDE SEQUENCE [LARGE SCALE GENOMIC DNA]</scope>
    <source>
        <strain evidence="1 2">DSM 7382</strain>
    </source>
</reference>
<evidence type="ECO:0000313" key="2">
    <source>
        <dbReference type="Proteomes" id="UP001385951"/>
    </source>
</evidence>
<dbReference type="Proteomes" id="UP001385951">
    <property type="component" value="Unassembled WGS sequence"/>
</dbReference>
<accession>A0AAW0FLC5</accession>
<dbReference type="EMBL" id="JASBNA010000040">
    <property type="protein sequence ID" value="KAK7681551.1"/>
    <property type="molecule type" value="Genomic_DNA"/>
</dbReference>
<keyword evidence="2" id="KW-1185">Reference proteome</keyword>
<protein>
    <submittedName>
        <fullName evidence="1">Uncharacterized protein</fullName>
    </submittedName>
</protein>